<evidence type="ECO:0000313" key="3">
    <source>
        <dbReference type="Proteomes" id="UP000027730"/>
    </source>
</evidence>
<dbReference type="EMBL" id="KL584714">
    <property type="protein sequence ID" value="KEQ71506.1"/>
    <property type="molecule type" value="Genomic_DNA"/>
</dbReference>
<dbReference type="Pfam" id="PF14737">
    <property type="entry name" value="DUF4470"/>
    <property type="match status" value="1"/>
</dbReference>
<protein>
    <recommendedName>
        <fullName evidence="1">DUF4470 domain-containing protein</fullName>
    </recommendedName>
</protein>
<dbReference type="InterPro" id="IPR027974">
    <property type="entry name" value="DUF4470"/>
</dbReference>
<feature type="domain" description="DUF4470" evidence="1">
    <location>
        <begin position="7"/>
        <end position="61"/>
    </location>
</feature>
<dbReference type="STRING" id="1043004.A0A074XA55"/>
<dbReference type="OrthoDB" id="2423701at2759"/>
<reference evidence="2 3" key="1">
    <citation type="journal article" date="2014" name="BMC Genomics">
        <title>Genome sequencing of four Aureobasidium pullulans varieties: biotechnological potential, stress tolerance, and description of new species.</title>
        <authorList>
            <person name="Gostin Ar C."/>
            <person name="Ohm R.A."/>
            <person name="Kogej T."/>
            <person name="Sonjak S."/>
            <person name="Turk M."/>
            <person name="Zajc J."/>
            <person name="Zalar P."/>
            <person name="Grube M."/>
            <person name="Sun H."/>
            <person name="Han J."/>
            <person name="Sharma A."/>
            <person name="Chiniquy J."/>
            <person name="Ngan C.Y."/>
            <person name="Lipzen A."/>
            <person name="Barry K."/>
            <person name="Grigoriev I.V."/>
            <person name="Gunde-Cimerman N."/>
        </authorList>
    </citation>
    <scope>NUCLEOTIDE SEQUENCE [LARGE SCALE GENOMIC DNA]</scope>
    <source>
        <strain evidence="2 3">CBS 147.97</strain>
    </source>
</reference>
<dbReference type="HOGENOM" id="CLU_006713_0_0_1"/>
<dbReference type="AlphaFoldDB" id="A0A074XA55"/>
<organism evidence="2 3">
    <name type="scientific">Aureobasidium namibiae CBS 147.97</name>
    <dbReference type="NCBI Taxonomy" id="1043004"/>
    <lineage>
        <taxon>Eukaryota</taxon>
        <taxon>Fungi</taxon>
        <taxon>Dikarya</taxon>
        <taxon>Ascomycota</taxon>
        <taxon>Pezizomycotina</taxon>
        <taxon>Dothideomycetes</taxon>
        <taxon>Dothideomycetidae</taxon>
        <taxon>Dothideales</taxon>
        <taxon>Saccotheciaceae</taxon>
        <taxon>Aureobasidium</taxon>
    </lineage>
</organism>
<name>A0A074XA55_9PEZI</name>
<proteinExistence type="predicted"/>
<gene>
    <name evidence="2" type="ORF">M436DRAFT_74564</name>
</gene>
<sequence length="668" mass="75870">MVKEGERKTKQSTYHFTIIDTKPQVIARAMLVFLLLEELTDKRSLNQEKAEEILATLFYTFMNHIMPPQAYKKLQMTITKAIRLLAQPTTTLSWFDVLQKDRGAVIKALTLWQHKTSQMFSTNTFRLKIAIDTANQSMSPWTPEPGDMPPPAKGLAKDKILYDRAGITLPPPSFSNQDPIKARELVADKSFPKNITASWLSKLDSTWMPNVTPIDVDQVNQQAKAGIPTELMDIDLATDLFAQWADYIQTPHPRNSKCLYDYAEGYFLVLASALTHLRGRPRVEPILGEMCETFEKMRLVPGQTGDSPGKPAEDYPTVYNRVHLSNVTDYTGCSLSALLFAAPITRTSIDGHDTFAFKCLRNPPAFDKVDDYNSEYNLLPDDSSTQKVFPCKFQRKARLPVYPPGMAMIAEDYMHWSNLGTKIEFDKLMDRPSLTTWIHALLLKAAIPAERMVPDTLLVMSPFNLTVMFRVLLHLKGVGYPIHWLSEILTNIITSPLETRATHVSSVPVTVADAKRMLDKSRPLQKISLKPFMADLTTLTSIWQPALGFGLFKGHELLPKPKDIKKYSIDFEYVRFENAFEKTFVLVFMDANLLGHRDVRDSIPLLVELRERGLHVVTTWDFDTEAKQATFWMRHAGWYVGIWRTDSWNVAAHPVPLVVKDLGSSWCA</sequence>
<evidence type="ECO:0000313" key="2">
    <source>
        <dbReference type="EMBL" id="KEQ71506.1"/>
    </source>
</evidence>
<dbReference type="Proteomes" id="UP000027730">
    <property type="component" value="Unassembled WGS sequence"/>
</dbReference>
<dbReference type="GeneID" id="25415496"/>
<accession>A0A074XA55</accession>
<evidence type="ECO:0000259" key="1">
    <source>
        <dbReference type="Pfam" id="PF14737"/>
    </source>
</evidence>
<dbReference type="RefSeq" id="XP_013425719.1">
    <property type="nucleotide sequence ID" value="XM_013570265.1"/>
</dbReference>
<keyword evidence="3" id="KW-1185">Reference proteome</keyword>